<dbReference type="AlphaFoldDB" id="A0A9W7DAD8"/>
<name>A0A9W7DAD8_9STRA</name>
<comment type="caution">
    <text evidence="1">The sequence shown here is derived from an EMBL/GenBank/DDBJ whole genome shotgun (WGS) entry which is preliminary data.</text>
</comment>
<reference evidence="1" key="1">
    <citation type="submission" date="2023-04" db="EMBL/GenBank/DDBJ databases">
        <title>Phytophthora fragariaefolia NBRC 109709.</title>
        <authorList>
            <person name="Ichikawa N."/>
            <person name="Sato H."/>
            <person name="Tonouchi N."/>
        </authorList>
    </citation>
    <scope>NUCLEOTIDE SEQUENCE</scope>
    <source>
        <strain evidence="1">NBRC 109709</strain>
    </source>
</reference>
<evidence type="ECO:0000313" key="2">
    <source>
        <dbReference type="Proteomes" id="UP001165121"/>
    </source>
</evidence>
<sequence length="132" mass="13062">MPPACSVSAATVTLPPPACSVSAGTVSWSSPVCSVSTATVMSKPPACSVSAAAVPSTAAVDWDGAVICFCAASYAACFPIGGRQRLAGLRGGSESSGCINPSLLAKAHSACEPGTFIVSTSKINCTAENTYQ</sequence>
<dbReference type="Proteomes" id="UP001165121">
    <property type="component" value="Unassembled WGS sequence"/>
</dbReference>
<accession>A0A9W7DAD8</accession>
<gene>
    <name evidence="1" type="ORF">Pfra01_002906100</name>
</gene>
<proteinExistence type="predicted"/>
<organism evidence="1 2">
    <name type="scientific">Phytophthora fragariaefolia</name>
    <dbReference type="NCBI Taxonomy" id="1490495"/>
    <lineage>
        <taxon>Eukaryota</taxon>
        <taxon>Sar</taxon>
        <taxon>Stramenopiles</taxon>
        <taxon>Oomycota</taxon>
        <taxon>Peronosporomycetes</taxon>
        <taxon>Peronosporales</taxon>
        <taxon>Peronosporaceae</taxon>
        <taxon>Phytophthora</taxon>
    </lineage>
</organism>
<keyword evidence="2" id="KW-1185">Reference proteome</keyword>
<evidence type="ECO:0000313" key="1">
    <source>
        <dbReference type="EMBL" id="GMF92974.1"/>
    </source>
</evidence>
<protein>
    <submittedName>
        <fullName evidence="1">Unnamed protein product</fullName>
    </submittedName>
</protein>
<dbReference type="EMBL" id="BSXT01014181">
    <property type="protein sequence ID" value="GMF92974.1"/>
    <property type="molecule type" value="Genomic_DNA"/>
</dbReference>